<dbReference type="AlphaFoldDB" id="A0A1V9Z9V6"/>
<dbReference type="InterPro" id="IPR011011">
    <property type="entry name" value="Znf_FYVE_PHD"/>
</dbReference>
<feature type="compositionally biased region" description="Low complexity" evidence="10">
    <location>
        <begin position="844"/>
        <end position="875"/>
    </location>
</feature>
<dbReference type="Gene3D" id="3.30.200.20">
    <property type="entry name" value="Phosphorylase Kinase, domain 1"/>
    <property type="match status" value="1"/>
</dbReference>
<evidence type="ECO:0000259" key="12">
    <source>
        <dbReference type="PROSITE" id="PS50178"/>
    </source>
</evidence>
<proteinExistence type="predicted"/>
<evidence type="ECO:0000256" key="10">
    <source>
        <dbReference type="SAM" id="MobiDB-lite"/>
    </source>
</evidence>
<dbReference type="PROSITE" id="PS50178">
    <property type="entry name" value="ZF_FYVE"/>
    <property type="match status" value="1"/>
</dbReference>
<dbReference type="SMART" id="SM00064">
    <property type="entry name" value="FYVE"/>
    <property type="match status" value="1"/>
</dbReference>
<evidence type="ECO:0000313" key="14">
    <source>
        <dbReference type="Proteomes" id="UP000243579"/>
    </source>
</evidence>
<evidence type="ECO:0000256" key="6">
    <source>
        <dbReference type="ARBA" id="ARBA00022777"/>
    </source>
</evidence>
<dbReference type="GO" id="GO:0008270">
    <property type="term" value="F:zinc ion binding"/>
    <property type="evidence" value="ECO:0007669"/>
    <property type="project" value="UniProtKB-KW"/>
</dbReference>
<reference evidence="13 14" key="1">
    <citation type="journal article" date="2014" name="Genome Biol. Evol.">
        <title>The secreted proteins of Achlya hypogyna and Thraustotheca clavata identify the ancestral oomycete secretome and reveal gene acquisitions by horizontal gene transfer.</title>
        <authorList>
            <person name="Misner I."/>
            <person name="Blouin N."/>
            <person name="Leonard G."/>
            <person name="Richards T.A."/>
            <person name="Lane C.E."/>
        </authorList>
    </citation>
    <scope>NUCLEOTIDE SEQUENCE [LARGE SCALE GENOMIC DNA]</scope>
    <source>
        <strain evidence="13 14">ATCC 48635</strain>
    </source>
</reference>
<feature type="region of interest" description="Disordered" evidence="10">
    <location>
        <begin position="763"/>
        <end position="788"/>
    </location>
</feature>
<feature type="compositionally biased region" description="Pro residues" evidence="10">
    <location>
        <begin position="834"/>
        <end position="843"/>
    </location>
</feature>
<dbReference type="EMBL" id="JNBR01000350">
    <property type="protein sequence ID" value="OQR94796.1"/>
    <property type="molecule type" value="Genomic_DNA"/>
</dbReference>
<dbReference type="Pfam" id="PF01363">
    <property type="entry name" value="FYVE"/>
    <property type="match status" value="1"/>
</dbReference>
<feature type="domain" description="Protein kinase" evidence="11">
    <location>
        <begin position="458"/>
        <end position="721"/>
    </location>
</feature>
<feature type="domain" description="FYVE-type" evidence="12">
    <location>
        <begin position="369"/>
        <end position="420"/>
    </location>
</feature>
<evidence type="ECO:0000256" key="3">
    <source>
        <dbReference type="ARBA" id="ARBA00022723"/>
    </source>
</evidence>
<evidence type="ECO:0000256" key="1">
    <source>
        <dbReference type="ARBA" id="ARBA00022527"/>
    </source>
</evidence>
<dbReference type="SMART" id="SM00220">
    <property type="entry name" value="S_TKc"/>
    <property type="match status" value="1"/>
</dbReference>
<gene>
    <name evidence="13" type="ORF">ACHHYP_00908</name>
</gene>
<dbReference type="CDD" id="cd05123">
    <property type="entry name" value="STKc_AGC"/>
    <property type="match status" value="1"/>
</dbReference>
<dbReference type="PROSITE" id="PS50011">
    <property type="entry name" value="PROTEIN_KINASE_DOM"/>
    <property type="match status" value="1"/>
</dbReference>
<dbReference type="GO" id="GO:0005524">
    <property type="term" value="F:ATP binding"/>
    <property type="evidence" value="ECO:0007669"/>
    <property type="project" value="UniProtKB-KW"/>
</dbReference>
<evidence type="ECO:0000256" key="5">
    <source>
        <dbReference type="ARBA" id="ARBA00022771"/>
    </source>
</evidence>
<dbReference type="Gene3D" id="1.10.510.10">
    <property type="entry name" value="Transferase(Phosphotransferase) domain 1"/>
    <property type="match status" value="1"/>
</dbReference>
<feature type="compositionally biased region" description="Acidic residues" evidence="10">
    <location>
        <begin position="823"/>
        <end position="833"/>
    </location>
</feature>
<dbReference type="Pfam" id="PF00069">
    <property type="entry name" value="Pkinase"/>
    <property type="match status" value="1"/>
</dbReference>
<dbReference type="Proteomes" id="UP000243579">
    <property type="component" value="Unassembled WGS sequence"/>
</dbReference>
<dbReference type="OrthoDB" id="421951at2759"/>
<keyword evidence="3" id="KW-0479">Metal-binding</keyword>
<evidence type="ECO:0000256" key="7">
    <source>
        <dbReference type="ARBA" id="ARBA00022833"/>
    </source>
</evidence>
<keyword evidence="6 13" id="KW-0418">Kinase</keyword>
<feature type="region of interest" description="Disordered" evidence="10">
    <location>
        <begin position="823"/>
        <end position="938"/>
    </location>
</feature>
<feature type="region of interest" description="Disordered" evidence="10">
    <location>
        <begin position="35"/>
        <end position="113"/>
    </location>
</feature>
<dbReference type="InterPro" id="IPR045270">
    <property type="entry name" value="STKc_AGC"/>
</dbReference>
<evidence type="ECO:0000256" key="2">
    <source>
        <dbReference type="ARBA" id="ARBA00022679"/>
    </source>
</evidence>
<dbReference type="InterPro" id="IPR017455">
    <property type="entry name" value="Znf_FYVE-rel"/>
</dbReference>
<organism evidence="13 14">
    <name type="scientific">Achlya hypogyna</name>
    <name type="common">Oomycete</name>
    <name type="synonym">Protoachlya hypogyna</name>
    <dbReference type="NCBI Taxonomy" id="1202772"/>
    <lineage>
        <taxon>Eukaryota</taxon>
        <taxon>Sar</taxon>
        <taxon>Stramenopiles</taxon>
        <taxon>Oomycota</taxon>
        <taxon>Saprolegniomycetes</taxon>
        <taxon>Saprolegniales</taxon>
        <taxon>Achlyaceae</taxon>
        <taxon>Achlya</taxon>
    </lineage>
</organism>
<dbReference type="InterPro" id="IPR008271">
    <property type="entry name" value="Ser/Thr_kinase_AS"/>
</dbReference>
<feature type="compositionally biased region" description="Acidic residues" evidence="10">
    <location>
        <begin position="898"/>
        <end position="914"/>
    </location>
</feature>
<comment type="caution">
    <text evidence="13">The sequence shown here is derived from an EMBL/GenBank/DDBJ whole genome shotgun (WGS) entry which is preliminary data.</text>
</comment>
<dbReference type="InterPro" id="IPR000306">
    <property type="entry name" value="Znf_FYVE"/>
</dbReference>
<dbReference type="CDD" id="cd00065">
    <property type="entry name" value="FYVE_like_SF"/>
    <property type="match status" value="1"/>
</dbReference>
<name>A0A1V9Z9V6_ACHHY</name>
<keyword evidence="1" id="KW-0723">Serine/threonine-protein kinase</keyword>
<protein>
    <submittedName>
        <fullName evidence="13">Ribosomal protein S6 kinase</fullName>
    </submittedName>
</protein>
<dbReference type="PROSITE" id="PS00108">
    <property type="entry name" value="PROTEIN_KINASE_ST"/>
    <property type="match status" value="1"/>
</dbReference>
<evidence type="ECO:0000313" key="13">
    <source>
        <dbReference type="EMBL" id="OQR94796.1"/>
    </source>
</evidence>
<feature type="compositionally biased region" description="Low complexity" evidence="10">
    <location>
        <begin position="42"/>
        <end position="52"/>
    </location>
</feature>
<keyword evidence="8" id="KW-0067">ATP-binding</keyword>
<dbReference type="FunFam" id="1.10.510.10:FF:000465">
    <property type="entry name" value="Non-specific serine/threonine protein kinase"/>
    <property type="match status" value="1"/>
</dbReference>
<dbReference type="GO" id="GO:0004674">
    <property type="term" value="F:protein serine/threonine kinase activity"/>
    <property type="evidence" value="ECO:0007669"/>
    <property type="project" value="UniProtKB-KW"/>
</dbReference>
<accession>A0A1V9Z9V6</accession>
<keyword evidence="4" id="KW-0547">Nucleotide-binding</keyword>
<dbReference type="STRING" id="1202772.A0A1V9Z9V6"/>
<keyword evidence="5 9" id="KW-0863">Zinc-finger</keyword>
<keyword evidence="7" id="KW-0862">Zinc</keyword>
<evidence type="ECO:0000256" key="8">
    <source>
        <dbReference type="ARBA" id="ARBA00022840"/>
    </source>
</evidence>
<evidence type="ECO:0000259" key="11">
    <source>
        <dbReference type="PROSITE" id="PS50011"/>
    </source>
</evidence>
<dbReference type="InterPro" id="IPR011009">
    <property type="entry name" value="Kinase-like_dom_sf"/>
</dbReference>
<dbReference type="PANTHER" id="PTHR24351">
    <property type="entry name" value="RIBOSOMAL PROTEIN S6 KINASE"/>
    <property type="match status" value="1"/>
</dbReference>
<sequence>MSKMPSLPLSKVGAIRDAVRRKSVGLVGFNSVTTLFGRGQNTSSPSSTSQSQADYAEDDEDGLLSPTAGGNRGSRGSGERISGSKIEKPTTLVASSTYVEPPEPRAPPPGGLVESVKVNVQAKMEEMLDLYRDESPCEDSAIECNLFMSRSVSHADRLLVFVGDSGGSPAGIWSSKLCVRSGSEGGGIHHGSLGSMLPYLIRARDDLFGIMVYDDVFKESPVPNTSVMKCAIDRFISAWRDHIDTSQASHVFVIAYGDGGRLLVDSMRHHLKEMRRLLSGIAFIQSTHRVHAQDSYLLRKTIAQWAVAYVASAEPQLARLKPKEYDAGCIVLSAGYELSDIDVLQSVMHSVFSTFKARYAGFRISTVSGGMEKQCYNCKQPFNLRRWRRHCRTCQVAVCEKCSSMETTKLEGSVRLCATCKCLPSLISWSRPRAVRLGEKESVFEDSAMPGKMSVNDFELVSVIGRGACGTVLLVQKKETGKHDDGKLYAMKVLKKDWVMNKDLVTQTMAERRILQEANHPYIVQLRYAFQNKDKLYMVMDYYSGGSLRQVLRRRGRFSIKRARFYLAEILLAIAHLHASNILYRDLKLENIVLTADGNVACTDFGLSKEEVDKETGRASSFVGTCEYLAPEIILKEPYGTAVDWWAFGILMYEMIQGDSPFRHQNPAVLFEKILNDECVFSERFTPDAKDLVSRLLDKDADTRLGSGPLGAEEIKRHEFFADVDWTGLMAQTVEVPRPPHRQEDVTPESCLSRAIAKTREAREELMPDSPVAMPSSPTNTSGKHFDRFSYLGDQSQEWQATLKDLREAQGDAGEHGMILEEEEEDQYEEDPPEPSTPPPTTPTDPATPRGDGPQTPTGHGPQTPTGHGPHTPTGPVTPLDDGPATPKEAGPGHIGDFDDDEDDDDDDDDDFEEFQVKKPEPVAPKVVAVDNVTSFEL</sequence>
<keyword evidence="2" id="KW-0808">Transferase</keyword>
<dbReference type="InterPro" id="IPR013083">
    <property type="entry name" value="Znf_RING/FYVE/PHD"/>
</dbReference>
<dbReference type="SUPFAM" id="SSF57903">
    <property type="entry name" value="FYVE/PHD zinc finger"/>
    <property type="match status" value="1"/>
</dbReference>
<evidence type="ECO:0000256" key="9">
    <source>
        <dbReference type="PROSITE-ProRule" id="PRU00091"/>
    </source>
</evidence>
<dbReference type="InterPro" id="IPR000719">
    <property type="entry name" value="Prot_kinase_dom"/>
</dbReference>
<dbReference type="Gene3D" id="3.30.40.10">
    <property type="entry name" value="Zinc/RING finger domain, C3HC4 (zinc finger)"/>
    <property type="match status" value="1"/>
</dbReference>
<dbReference type="SUPFAM" id="SSF56112">
    <property type="entry name" value="Protein kinase-like (PK-like)"/>
    <property type="match status" value="1"/>
</dbReference>
<keyword evidence="14" id="KW-1185">Reference proteome</keyword>
<evidence type="ECO:0000256" key="4">
    <source>
        <dbReference type="ARBA" id="ARBA00022741"/>
    </source>
</evidence>